<dbReference type="Gene3D" id="2.120.10.30">
    <property type="entry name" value="TolB, C-terminal domain"/>
    <property type="match status" value="1"/>
</dbReference>
<evidence type="ECO:0000313" key="2">
    <source>
        <dbReference type="Proteomes" id="UP000507470"/>
    </source>
</evidence>
<reference evidence="1 2" key="1">
    <citation type="submission" date="2020-06" db="EMBL/GenBank/DDBJ databases">
        <authorList>
            <person name="Li R."/>
            <person name="Bekaert M."/>
        </authorList>
    </citation>
    <scope>NUCLEOTIDE SEQUENCE [LARGE SCALE GENOMIC DNA]</scope>
    <source>
        <strain evidence="2">wild</strain>
    </source>
</reference>
<name>A0A6J8A5L5_MYTCO</name>
<sequence>MTFKGYPYDICYIEENTVAVTLPDSHQILKINLVNREITTTITRKKSYCFGIDSNGETIVTLERRDLKAYATFLDLAGKKLRCIKKNGLFWECVTVYGGKLYCTDWRRNKVLCMDENGDKVWEIDNELINPRGIGVDNNQFIYVACKNNVNIISPDGVTSRIILPEADGIKNANSIFVDRNSQTLLVSNMRDGNAFVFDI</sequence>
<evidence type="ECO:0000313" key="1">
    <source>
        <dbReference type="EMBL" id="CAC5362299.1"/>
    </source>
</evidence>
<keyword evidence="2" id="KW-1185">Reference proteome</keyword>
<gene>
    <name evidence="1" type="ORF">MCOR_4100</name>
</gene>
<protein>
    <submittedName>
        <fullName evidence="1">NID</fullName>
    </submittedName>
</protein>
<dbReference type="AlphaFoldDB" id="A0A6J8A5L5"/>
<dbReference type="EMBL" id="CACVKT020000737">
    <property type="protein sequence ID" value="CAC5362299.1"/>
    <property type="molecule type" value="Genomic_DNA"/>
</dbReference>
<dbReference type="SUPFAM" id="SSF101898">
    <property type="entry name" value="NHL repeat"/>
    <property type="match status" value="1"/>
</dbReference>
<dbReference type="InterPro" id="IPR011042">
    <property type="entry name" value="6-blade_b-propeller_TolB-like"/>
</dbReference>
<dbReference type="Proteomes" id="UP000507470">
    <property type="component" value="Unassembled WGS sequence"/>
</dbReference>
<proteinExistence type="predicted"/>
<organism evidence="1 2">
    <name type="scientific">Mytilus coruscus</name>
    <name type="common">Sea mussel</name>
    <dbReference type="NCBI Taxonomy" id="42192"/>
    <lineage>
        <taxon>Eukaryota</taxon>
        <taxon>Metazoa</taxon>
        <taxon>Spiralia</taxon>
        <taxon>Lophotrochozoa</taxon>
        <taxon>Mollusca</taxon>
        <taxon>Bivalvia</taxon>
        <taxon>Autobranchia</taxon>
        <taxon>Pteriomorphia</taxon>
        <taxon>Mytilida</taxon>
        <taxon>Mytiloidea</taxon>
        <taxon>Mytilidae</taxon>
        <taxon>Mytilinae</taxon>
        <taxon>Mytilus</taxon>
    </lineage>
</organism>
<dbReference type="OrthoDB" id="342730at2759"/>
<accession>A0A6J8A5L5</accession>